<name>A0ABQ4Z888_9ASTR</name>
<dbReference type="Proteomes" id="UP001151760">
    <property type="component" value="Unassembled WGS sequence"/>
</dbReference>
<dbReference type="PANTHER" id="PTHR33067">
    <property type="entry name" value="RNA-DIRECTED DNA POLYMERASE-RELATED"/>
    <property type="match status" value="1"/>
</dbReference>
<reference evidence="1" key="2">
    <citation type="submission" date="2022-01" db="EMBL/GenBank/DDBJ databases">
        <authorList>
            <person name="Yamashiro T."/>
            <person name="Shiraishi A."/>
            <person name="Satake H."/>
            <person name="Nakayama K."/>
        </authorList>
    </citation>
    <scope>NUCLEOTIDE SEQUENCE</scope>
</reference>
<dbReference type="EMBL" id="BQNB010011118">
    <property type="protein sequence ID" value="GJS86369.1"/>
    <property type="molecule type" value="Genomic_DNA"/>
</dbReference>
<comment type="caution">
    <text evidence="1">The sequence shown here is derived from an EMBL/GenBank/DDBJ whole genome shotgun (WGS) entry which is preliminary data.</text>
</comment>
<proteinExistence type="predicted"/>
<reference evidence="1" key="1">
    <citation type="journal article" date="2022" name="Int. J. Mol. Sci.">
        <title>Draft Genome of Tanacetum Coccineum: Genomic Comparison of Closely Related Tanacetum-Family Plants.</title>
        <authorList>
            <person name="Yamashiro T."/>
            <person name="Shiraishi A."/>
            <person name="Nakayama K."/>
            <person name="Satake H."/>
        </authorList>
    </citation>
    <scope>NUCLEOTIDE SEQUENCE</scope>
</reference>
<organism evidence="1 2">
    <name type="scientific">Tanacetum coccineum</name>
    <dbReference type="NCBI Taxonomy" id="301880"/>
    <lineage>
        <taxon>Eukaryota</taxon>
        <taxon>Viridiplantae</taxon>
        <taxon>Streptophyta</taxon>
        <taxon>Embryophyta</taxon>
        <taxon>Tracheophyta</taxon>
        <taxon>Spermatophyta</taxon>
        <taxon>Magnoliopsida</taxon>
        <taxon>eudicotyledons</taxon>
        <taxon>Gunneridae</taxon>
        <taxon>Pentapetalae</taxon>
        <taxon>asterids</taxon>
        <taxon>campanulids</taxon>
        <taxon>Asterales</taxon>
        <taxon>Asteraceae</taxon>
        <taxon>Asteroideae</taxon>
        <taxon>Anthemideae</taxon>
        <taxon>Anthemidinae</taxon>
        <taxon>Tanacetum</taxon>
    </lineage>
</organism>
<protein>
    <submittedName>
        <fullName evidence="1">Mutator type transposase</fullName>
    </submittedName>
</protein>
<evidence type="ECO:0000313" key="2">
    <source>
        <dbReference type="Proteomes" id="UP001151760"/>
    </source>
</evidence>
<sequence>MVSEYKAIKEKEDPGVFGLPIRLEAKLGLHDLADTGSNINVMPCRIFAKLGRDNVKPVDDGISMLDLSTAEPMGILKDVLCQVRVTTILGMFLILDILVDHDVPIVVGRSFLYTCGGVINTIKKTTTTFDGVYHQKNYVVEVKKNLGESDSDDDEDYCLKRDKMGKPFFGPNRARYLNCDDPMDNALALQEALNPLKKYVYGKKPLLFLARYRYHFNTRSGDQVV</sequence>
<evidence type="ECO:0000313" key="1">
    <source>
        <dbReference type="EMBL" id="GJS86369.1"/>
    </source>
</evidence>
<dbReference type="PANTHER" id="PTHR33067:SF9">
    <property type="entry name" value="RNA-DIRECTED DNA POLYMERASE"/>
    <property type="match status" value="1"/>
</dbReference>
<dbReference type="Gene3D" id="2.40.70.10">
    <property type="entry name" value="Acid Proteases"/>
    <property type="match status" value="1"/>
</dbReference>
<accession>A0ABQ4Z888</accession>
<keyword evidence="2" id="KW-1185">Reference proteome</keyword>
<dbReference type="InterPro" id="IPR021109">
    <property type="entry name" value="Peptidase_aspartic_dom_sf"/>
</dbReference>
<gene>
    <name evidence="1" type="ORF">Tco_0769005</name>
</gene>